<evidence type="ECO:0000313" key="4">
    <source>
        <dbReference type="Proteomes" id="UP001595692"/>
    </source>
</evidence>
<dbReference type="EMBL" id="JBHSAF010000002">
    <property type="protein sequence ID" value="MFC3912560.1"/>
    <property type="molecule type" value="Genomic_DNA"/>
</dbReference>
<sequence length="1229" mass="129055">MNQHGVVVLCMLWLGSAAAQAMTIDYASVFPTVVQGVTANLSSSCSSSNASTLEITNSSQIKGGSSPSLNLCRINVQSNNGNCINSAGSLVKCTANGSQISPLVLDAFATSSNTNSVTYNNGQVVTLGASGLSEYGNLMVDNATLKFSNLNTTYKIKSLTVRNGQAAVYLAPGDYWIETLDLDGRKLLLSETGTTRIFVKNYLSVKNQATLNEDNTGSLVVIGYGSIELLGGTHNGYFYADDNFIVRNQGTVNGRVTARDIYVYDSYIYDTSTVLPPVLGCVSDDFNVTSLSNDWVVAKSSGTFTPKIVNGRLRLTEAVTYQATSISYQRLFPAADNLVTIEFDQAAYGGNGADGIAMVLSDASVTPQPGSSGGPLGYGYKTGSPGFAGGWLGVGIDEYGNFRAEGGSNNQTRKANTVSIRGSGSNYSGYRYLYGTDTLSPAVHNGSSYPTPAHRYRLRVDSRTSGQALVLIERNTGSGYVTLIPQFNAIGQTGQSAIPENFYLSFTGSTGGSNNIHELDNVKICALKSSTVGTQIDHFEFDFAGNPLTCTPQTMTIRACANAACSSLVTESVTATLAPSSLADGSWTGGNVVTFSGGSSTLTLAKRTAGNVTIGVTGSTPATKPLSTTLCRNGSSGSLSAAACTLNFADSGFIFDVPAKRANQPATGISIQAVRTSDSLGLCVPAFAGVTRNVAFWSSYVSPATTVNSAKPAVTVNSTAVGFTEATATSIPLVFDAKGTATLSVNYADAGEMRLDARYTGTAANGDANLVMNGYDQFVSAPVGLCIEPEQTCSAGNASCPAFRRAGETFALKITPRAWQQNNDTDLCSGNLITPNFALSGIALGSQLVAPASGVNATVTQTSYDHSALASGTATLNQAVSEVGVFRMTATPPSYMGMSLPVATSGPVGRFTPYDYQIQNPSLQAACFANGFSYMDQPFAIGYQAIARNKSGQTTLNYDSRFDSGGFVHDVTTLVAENNDDGVPLDARLSSVSASWVQGMQSVSSYPVAFSRLASGGADGPFARLDVGVKLLGNDSLSVDVSNGDMHSATSGSCSSCNAVKLGTQMMRLGRLSAGNGRTSPASGLALPLQFEYFNGSNWVLNTMDNCSRLDLQASDGFVFDRGYDLASRELTLASNAHSRLSLSSSRSVAGTAASQTANGGYIWLHFSAPNVNDRVNYQIELSKQPSTPVWLRFDWDGDGSAGTAEASGWAYFNQWRGSDRIIYRREQS</sequence>
<organism evidence="3 4">
    <name type="scientific">Pseudaeromonas sharmana</name>
    <dbReference type="NCBI Taxonomy" id="328412"/>
    <lineage>
        <taxon>Bacteria</taxon>
        <taxon>Pseudomonadati</taxon>
        <taxon>Pseudomonadota</taxon>
        <taxon>Gammaproteobacteria</taxon>
        <taxon>Aeromonadales</taxon>
        <taxon>Aeromonadaceae</taxon>
        <taxon>Pseudaeromonas</taxon>
    </lineage>
</organism>
<gene>
    <name evidence="3" type="ORF">ACFOSS_03630</name>
</gene>
<evidence type="ECO:0000256" key="1">
    <source>
        <dbReference type="SAM" id="SignalP"/>
    </source>
</evidence>
<dbReference type="InterPro" id="IPR046524">
    <property type="entry name" value="DUF6701"/>
</dbReference>
<keyword evidence="1" id="KW-0732">Signal</keyword>
<evidence type="ECO:0000259" key="2">
    <source>
        <dbReference type="Pfam" id="PF20419"/>
    </source>
</evidence>
<comment type="caution">
    <text evidence="3">The sequence shown here is derived from an EMBL/GenBank/DDBJ whole genome shotgun (WGS) entry which is preliminary data.</text>
</comment>
<dbReference type="Gene3D" id="2.60.120.200">
    <property type="match status" value="1"/>
</dbReference>
<keyword evidence="4" id="KW-1185">Reference proteome</keyword>
<name>A0ABV8CKN2_9GAMM</name>
<reference evidence="4" key="1">
    <citation type="journal article" date="2019" name="Int. J. Syst. Evol. Microbiol.">
        <title>The Global Catalogue of Microorganisms (GCM) 10K type strain sequencing project: providing services to taxonomists for standard genome sequencing and annotation.</title>
        <authorList>
            <consortium name="The Broad Institute Genomics Platform"/>
            <consortium name="The Broad Institute Genome Sequencing Center for Infectious Disease"/>
            <person name="Wu L."/>
            <person name="Ma J."/>
        </authorList>
    </citation>
    <scope>NUCLEOTIDE SEQUENCE [LARGE SCALE GENOMIC DNA]</scope>
    <source>
        <strain evidence="4">CCUG 54939</strain>
    </source>
</reference>
<dbReference type="RefSeq" id="WP_377150695.1">
    <property type="nucleotide sequence ID" value="NZ_JBHSAF010000002.1"/>
</dbReference>
<dbReference type="Proteomes" id="UP001595692">
    <property type="component" value="Unassembled WGS sequence"/>
</dbReference>
<dbReference type="InterPro" id="IPR013320">
    <property type="entry name" value="ConA-like_dom_sf"/>
</dbReference>
<feature type="signal peptide" evidence="1">
    <location>
        <begin position="1"/>
        <end position="21"/>
    </location>
</feature>
<protein>
    <submittedName>
        <fullName evidence="3">DUF6701 domain-containing protein</fullName>
    </submittedName>
</protein>
<evidence type="ECO:0000313" key="3">
    <source>
        <dbReference type="EMBL" id="MFC3912560.1"/>
    </source>
</evidence>
<feature type="domain" description="DUF6701" evidence="2">
    <location>
        <begin position="628"/>
        <end position="1227"/>
    </location>
</feature>
<proteinExistence type="predicted"/>
<accession>A0ABV8CKN2</accession>
<feature type="chain" id="PRO_5046556154" evidence="1">
    <location>
        <begin position="22"/>
        <end position="1229"/>
    </location>
</feature>
<dbReference type="SUPFAM" id="SSF49899">
    <property type="entry name" value="Concanavalin A-like lectins/glucanases"/>
    <property type="match status" value="1"/>
</dbReference>
<dbReference type="Pfam" id="PF20419">
    <property type="entry name" value="DUF6701"/>
    <property type="match status" value="1"/>
</dbReference>